<evidence type="ECO:0000313" key="2">
    <source>
        <dbReference type="EMBL" id="GGG34153.1"/>
    </source>
</evidence>
<gene>
    <name evidence="2" type="ORF">GCM10011378_08210</name>
</gene>
<comment type="caution">
    <text evidence="2">The sequence shown here is derived from an EMBL/GenBank/DDBJ whole genome shotgun (WGS) entry which is preliminary data.</text>
</comment>
<sequence>MNPTILLTASCNPQNEGVLEAACSTSDAGAGSNGQALGVQLYDAITDAPVGDPQGSEQFTYTFTFQPIANGTYYVILTDLDGETARSLEVEVSCTTSGGGPGGGGAFPPGVQLADYCSADLVGRRVRLFFDVATRATATDLSDDATCTPGQGEPVDQAILFDDCDGTTKLIVRYQRPDQAVLTETPNSTACGYTPPGGGGGGGTDPDPDPDPTPGPEPDSQWGSLWAPEGIPVTAEPAGPDAPAFVAADLYAGFPAGHPLAADRPLTFVAALRATVAPSGVAMFNLAPYLRSEVGALLPSGSRRLDYNSATALTEDLYVGYSLTRGGVTLARGYALNGVLSEQQLSAWPAGRPLTPFGGVVPVWPGYSFASPQRTATGVVPVEPSASGQRLVHLPCPRYGLPVVWLSPEGGYGYWVFSGQPAYGDDVGEGQPYIEAGTQELRYSSRAASRATVEAYSGVFSERAFVEGLRTLRRAVQAWYQPEADGPWVPIVLKGGAFPAYREGRRRYEATVQFSEAKAIAVQGQ</sequence>
<feature type="compositionally biased region" description="Gly residues" evidence="1">
    <location>
        <begin position="195"/>
        <end position="204"/>
    </location>
</feature>
<evidence type="ECO:0000313" key="3">
    <source>
        <dbReference type="Proteomes" id="UP000601361"/>
    </source>
</evidence>
<dbReference type="RefSeq" id="WP_188556550.1">
    <property type="nucleotide sequence ID" value="NZ_BMGS01000002.1"/>
</dbReference>
<organism evidence="2 3">
    <name type="scientific">Hymenobacter glacieicola</name>
    <dbReference type="NCBI Taxonomy" id="1562124"/>
    <lineage>
        <taxon>Bacteria</taxon>
        <taxon>Pseudomonadati</taxon>
        <taxon>Bacteroidota</taxon>
        <taxon>Cytophagia</taxon>
        <taxon>Cytophagales</taxon>
        <taxon>Hymenobacteraceae</taxon>
        <taxon>Hymenobacter</taxon>
    </lineage>
</organism>
<accession>A0ABQ1WKL1</accession>
<proteinExistence type="predicted"/>
<evidence type="ECO:0000256" key="1">
    <source>
        <dbReference type="SAM" id="MobiDB-lite"/>
    </source>
</evidence>
<dbReference type="Proteomes" id="UP000601361">
    <property type="component" value="Unassembled WGS sequence"/>
</dbReference>
<protein>
    <submittedName>
        <fullName evidence="2">Uncharacterized protein</fullName>
    </submittedName>
</protein>
<keyword evidence="3" id="KW-1185">Reference proteome</keyword>
<feature type="region of interest" description="Disordered" evidence="1">
    <location>
        <begin position="181"/>
        <end position="236"/>
    </location>
</feature>
<name>A0ABQ1WKL1_9BACT</name>
<feature type="compositionally biased region" description="Polar residues" evidence="1">
    <location>
        <begin position="182"/>
        <end position="191"/>
    </location>
</feature>
<dbReference type="EMBL" id="BMGS01000002">
    <property type="protein sequence ID" value="GGG34153.1"/>
    <property type="molecule type" value="Genomic_DNA"/>
</dbReference>
<reference evidence="3" key="1">
    <citation type="journal article" date="2019" name="Int. J. Syst. Evol. Microbiol.">
        <title>The Global Catalogue of Microorganisms (GCM) 10K type strain sequencing project: providing services to taxonomists for standard genome sequencing and annotation.</title>
        <authorList>
            <consortium name="The Broad Institute Genomics Platform"/>
            <consortium name="The Broad Institute Genome Sequencing Center for Infectious Disease"/>
            <person name="Wu L."/>
            <person name="Ma J."/>
        </authorList>
    </citation>
    <scope>NUCLEOTIDE SEQUENCE [LARGE SCALE GENOMIC DNA]</scope>
    <source>
        <strain evidence="3">CGMCC 1.12990</strain>
    </source>
</reference>